<feature type="transmembrane region" description="Helical" evidence="6">
    <location>
        <begin position="97"/>
        <end position="115"/>
    </location>
</feature>
<keyword evidence="3 6" id="KW-0812">Transmembrane</keyword>
<evidence type="ECO:0000313" key="8">
    <source>
        <dbReference type="Proteomes" id="UP000181728"/>
    </source>
</evidence>
<keyword evidence="4 6" id="KW-1133">Transmembrane helix</keyword>
<keyword evidence="2" id="KW-1003">Cell membrane</keyword>
<dbReference type="Gene3D" id="1.20.1740.10">
    <property type="entry name" value="Amino acid/polyamine transporter I"/>
    <property type="match status" value="1"/>
</dbReference>
<keyword evidence="5 6" id="KW-0472">Membrane</keyword>
<dbReference type="InterPro" id="IPR002293">
    <property type="entry name" value="AA/rel_permease1"/>
</dbReference>
<dbReference type="GO" id="GO:0005886">
    <property type="term" value="C:plasma membrane"/>
    <property type="evidence" value="ECO:0007669"/>
    <property type="project" value="UniProtKB-SubCell"/>
</dbReference>
<evidence type="ECO:0000256" key="2">
    <source>
        <dbReference type="ARBA" id="ARBA00022475"/>
    </source>
</evidence>
<evidence type="ECO:0000256" key="5">
    <source>
        <dbReference type="ARBA" id="ARBA00023136"/>
    </source>
</evidence>
<dbReference type="Pfam" id="PF13520">
    <property type="entry name" value="AA_permease_2"/>
    <property type="match status" value="1"/>
</dbReference>
<dbReference type="PIRSF" id="PIRSF006060">
    <property type="entry name" value="AA_transporter"/>
    <property type="match status" value="1"/>
</dbReference>
<comment type="caution">
    <text evidence="7">The sequence shown here is derived from an EMBL/GenBank/DDBJ whole genome shotgun (WGS) entry which is preliminary data.</text>
</comment>
<feature type="transmembrane region" description="Helical" evidence="6">
    <location>
        <begin position="45"/>
        <end position="76"/>
    </location>
</feature>
<feature type="transmembrane region" description="Helical" evidence="6">
    <location>
        <begin position="135"/>
        <end position="154"/>
    </location>
</feature>
<feature type="transmembrane region" description="Helical" evidence="6">
    <location>
        <begin position="400"/>
        <end position="417"/>
    </location>
</feature>
<evidence type="ECO:0000313" key="7">
    <source>
        <dbReference type="EMBL" id="OIM20727.1"/>
    </source>
</evidence>
<feature type="transmembrane region" description="Helical" evidence="6">
    <location>
        <begin position="201"/>
        <end position="221"/>
    </location>
</feature>
<dbReference type="EMBL" id="MLOK01000050">
    <property type="protein sequence ID" value="OIM20727.1"/>
    <property type="molecule type" value="Genomic_DNA"/>
</dbReference>
<sequence length="452" mass="48447">MKNRDVSVSSAQGIHLSKTLNIVETVSLAASDISPTSGVFLNMPVAIVMVGTGSFLVSLMAGIIAVCVALTMAEVGSAFPKSGGIYSVIHRVMGKKIGFLALVAYLVEGVFIPAVTSMGSATYLAAVFPALKVNLLAPALMLIAMLISIANISSTGKFTTFLLALELLVVLTITIACLLNLKQPVSVLFSTQVIHGNSFSNVSWLTIFSTIAVMLFSFNGFDSALNFSEEMSGNQKSIGRSVFGAASIGIIAQLIPLAVILLAAPSLKGFLKSSNPILYVSNDVLGPTMHDFLSLGISLAMFACTISVLLQFSRVLYTSGRDNMWPKTINHFLQNIHPKFKTPWKATLFLGVVDIFLNFVSNLGDLISFTSVLVVLLYALIGICDIIARGKKVSFPYKNTFGIMAPIITIVASVYVLSRQTFINLLISLVILTVSFIYVSLFKKADTIDLNL</sequence>
<gene>
    <name evidence="7" type="ORF">ATX59_07355</name>
</gene>
<name>A0A6N3ZZY1_OENOE</name>
<dbReference type="PANTHER" id="PTHR42770">
    <property type="entry name" value="AMINO ACID TRANSPORTER-RELATED"/>
    <property type="match status" value="1"/>
</dbReference>
<protein>
    <submittedName>
        <fullName evidence="7">Amino acid transporter</fullName>
    </submittedName>
</protein>
<dbReference type="RefSeq" id="WP_071449054.1">
    <property type="nucleotide sequence ID" value="NZ_MLOK01000050.1"/>
</dbReference>
<proteinExistence type="predicted"/>
<comment type="subcellular location">
    <subcellularLocation>
        <location evidence="1">Cell membrane</location>
        <topology evidence="1">Multi-pass membrane protein</topology>
    </subcellularLocation>
</comment>
<evidence type="ECO:0000256" key="6">
    <source>
        <dbReference type="SAM" id="Phobius"/>
    </source>
</evidence>
<feature type="transmembrane region" description="Helical" evidence="6">
    <location>
        <begin position="161"/>
        <end position="181"/>
    </location>
</feature>
<evidence type="ECO:0000256" key="3">
    <source>
        <dbReference type="ARBA" id="ARBA00022692"/>
    </source>
</evidence>
<reference evidence="7 8" key="1">
    <citation type="journal article" date="2016" name="BMC Genomics">
        <title>Consensus pan-genome assembly of the specialised wine bacterium Oenococcus oeni.</title>
        <authorList>
            <person name="Sternes P.R."/>
            <person name="Borneman A.R."/>
        </authorList>
    </citation>
    <scope>NUCLEOTIDE SEQUENCE [LARGE SCALE GENOMIC DNA]</scope>
    <source>
        <strain evidence="7 8">AWRIB661</strain>
    </source>
</reference>
<feature type="transmembrane region" description="Helical" evidence="6">
    <location>
        <begin position="366"/>
        <end position="388"/>
    </location>
</feature>
<accession>A0A6N3ZZY1</accession>
<evidence type="ECO:0000256" key="4">
    <source>
        <dbReference type="ARBA" id="ARBA00022989"/>
    </source>
</evidence>
<dbReference type="InterPro" id="IPR050367">
    <property type="entry name" value="APC_superfamily"/>
</dbReference>
<organism evidence="7 8">
    <name type="scientific">Oenococcus oeni</name>
    <name type="common">Leuconostoc oenos</name>
    <dbReference type="NCBI Taxonomy" id="1247"/>
    <lineage>
        <taxon>Bacteria</taxon>
        <taxon>Bacillati</taxon>
        <taxon>Bacillota</taxon>
        <taxon>Bacilli</taxon>
        <taxon>Lactobacillales</taxon>
        <taxon>Lactobacillaceae</taxon>
        <taxon>Oenococcus</taxon>
    </lineage>
</organism>
<feature type="transmembrane region" description="Helical" evidence="6">
    <location>
        <begin position="242"/>
        <end position="264"/>
    </location>
</feature>
<dbReference type="Proteomes" id="UP000181728">
    <property type="component" value="Unassembled WGS sequence"/>
</dbReference>
<evidence type="ECO:0000256" key="1">
    <source>
        <dbReference type="ARBA" id="ARBA00004651"/>
    </source>
</evidence>
<dbReference type="GO" id="GO:0022857">
    <property type="term" value="F:transmembrane transporter activity"/>
    <property type="evidence" value="ECO:0007669"/>
    <property type="project" value="InterPro"/>
</dbReference>
<feature type="transmembrane region" description="Helical" evidence="6">
    <location>
        <begin position="423"/>
        <end position="442"/>
    </location>
</feature>
<dbReference type="AlphaFoldDB" id="A0A6N3ZZY1"/>
<feature type="transmembrane region" description="Helical" evidence="6">
    <location>
        <begin position="292"/>
        <end position="317"/>
    </location>
</feature>
<dbReference type="PANTHER" id="PTHR42770:SF7">
    <property type="entry name" value="MEMBRANE PROTEIN"/>
    <property type="match status" value="1"/>
</dbReference>